<reference evidence="3" key="1">
    <citation type="submission" date="2023-06" db="EMBL/GenBank/DDBJ databases">
        <title>Genomic analysis of the entomopathogenic nematode Steinernema hermaphroditum.</title>
        <authorList>
            <person name="Schwarz E.M."/>
            <person name="Heppert J.K."/>
            <person name="Baniya A."/>
            <person name="Schwartz H.T."/>
            <person name="Tan C.-H."/>
            <person name="Antoshechkin I."/>
            <person name="Sternberg P.W."/>
            <person name="Goodrich-Blair H."/>
            <person name="Dillman A.R."/>
        </authorList>
    </citation>
    <scope>NUCLEOTIDE SEQUENCE</scope>
    <source>
        <strain evidence="3">PS9179</strain>
        <tissue evidence="3">Whole animal</tissue>
    </source>
</reference>
<organism evidence="3 4">
    <name type="scientific">Steinernema hermaphroditum</name>
    <dbReference type="NCBI Taxonomy" id="289476"/>
    <lineage>
        <taxon>Eukaryota</taxon>
        <taxon>Metazoa</taxon>
        <taxon>Ecdysozoa</taxon>
        <taxon>Nematoda</taxon>
        <taxon>Chromadorea</taxon>
        <taxon>Rhabditida</taxon>
        <taxon>Tylenchina</taxon>
        <taxon>Panagrolaimomorpha</taxon>
        <taxon>Strongyloidoidea</taxon>
        <taxon>Steinernematidae</taxon>
        <taxon>Steinernema</taxon>
    </lineage>
</organism>
<keyword evidence="1" id="KW-0812">Transmembrane</keyword>
<dbReference type="Proteomes" id="UP001175271">
    <property type="component" value="Unassembled WGS sequence"/>
</dbReference>
<evidence type="ECO:0000313" key="3">
    <source>
        <dbReference type="EMBL" id="KAK0411658.1"/>
    </source>
</evidence>
<name>A0AA39HVG4_9BILA</name>
<protein>
    <recommendedName>
        <fullName evidence="5">ZP domain-containing protein</fullName>
    </recommendedName>
</protein>
<comment type="caution">
    <text evidence="3">The sequence shown here is derived from an EMBL/GenBank/DDBJ whole genome shotgun (WGS) entry which is preliminary data.</text>
</comment>
<dbReference type="AlphaFoldDB" id="A0AA39HVG4"/>
<sequence>MRFFAYSFVFLVATAPQCLSTASFDCKKLQTTFVIISHNVNATTDIQVHGYFGSFKEVRVATERLRDAKEDFCPFLRNLQRFKVCWEPPLQDEYGTYIEECDEKTKNGSFVQRFSLAPPMAGAVVVISFLAVAIFVVFMATIVVYCLKRRSKKKSKKRAKAVRLRRIASDSEMESSLIAY</sequence>
<dbReference type="EMBL" id="JAUCMV010000003">
    <property type="protein sequence ID" value="KAK0411658.1"/>
    <property type="molecule type" value="Genomic_DNA"/>
</dbReference>
<keyword evidence="4" id="KW-1185">Reference proteome</keyword>
<accession>A0AA39HVG4</accession>
<evidence type="ECO:0008006" key="5">
    <source>
        <dbReference type="Google" id="ProtNLM"/>
    </source>
</evidence>
<feature type="transmembrane region" description="Helical" evidence="1">
    <location>
        <begin position="120"/>
        <end position="147"/>
    </location>
</feature>
<keyword evidence="2" id="KW-0732">Signal</keyword>
<evidence type="ECO:0000256" key="2">
    <source>
        <dbReference type="SAM" id="SignalP"/>
    </source>
</evidence>
<gene>
    <name evidence="3" type="ORF">QR680_005767</name>
</gene>
<proteinExistence type="predicted"/>
<keyword evidence="1" id="KW-1133">Transmembrane helix</keyword>
<evidence type="ECO:0000313" key="4">
    <source>
        <dbReference type="Proteomes" id="UP001175271"/>
    </source>
</evidence>
<feature type="signal peptide" evidence="2">
    <location>
        <begin position="1"/>
        <end position="20"/>
    </location>
</feature>
<feature type="chain" id="PRO_5041455294" description="ZP domain-containing protein" evidence="2">
    <location>
        <begin position="21"/>
        <end position="180"/>
    </location>
</feature>
<keyword evidence="1" id="KW-0472">Membrane</keyword>
<evidence type="ECO:0000256" key="1">
    <source>
        <dbReference type="SAM" id="Phobius"/>
    </source>
</evidence>